<gene>
    <name evidence="3" type="ordered locus">NP_6060A</name>
</gene>
<dbReference type="InterPro" id="IPR006015">
    <property type="entry name" value="Universal_stress_UspA"/>
</dbReference>
<proteinExistence type="inferred from homology"/>
<name>Q3IM52_NATPD</name>
<dbReference type="RefSeq" id="WP_011324415.1">
    <property type="nucleotide sequence ID" value="NC_007427.1"/>
</dbReference>
<feature type="domain" description="UspA" evidence="2">
    <location>
        <begin position="5"/>
        <end position="141"/>
    </location>
</feature>
<protein>
    <submittedName>
        <fullName evidence="3">UspA domain protein</fullName>
    </submittedName>
</protein>
<evidence type="ECO:0000256" key="1">
    <source>
        <dbReference type="ARBA" id="ARBA00008791"/>
    </source>
</evidence>
<dbReference type="GeneID" id="3694696"/>
<dbReference type="Proteomes" id="UP000002698">
    <property type="component" value="Plasmid PL131"/>
</dbReference>
<feature type="domain" description="UspA" evidence="2">
    <location>
        <begin position="157"/>
        <end position="295"/>
    </location>
</feature>
<dbReference type="Pfam" id="PF00582">
    <property type="entry name" value="Usp"/>
    <property type="match status" value="2"/>
</dbReference>
<sequence length="307" mass="31481">MILDTLLVPTDGSEPAVAAAQRAFELAVELDATVHILSVADSSIATGAGYSGDSTSIREQLRQTATDRATSLRDTASEYGLDATAVVREGIPAQEIVAYADDHAVDAITIGTSGRGGVTRAIIGSVADKVVRTSPVPVVTVTPAAARAETGVSGVDSMLVPTDGSDPATVAIEHALLVAAQLEATVHLLSVRNAGLEASLSAATADDAASHPQPREHIVEHLQTLAADAEANNLATTTAITDGSPAREIIAYADENDVDMIAMGTHGRGGFERAVVGSVTDAVIRESSVPVFSVRPDSVALEDVDET</sequence>
<comment type="similarity">
    <text evidence="1">Belongs to the universal stress protein A family.</text>
</comment>
<reference evidence="3 4" key="1">
    <citation type="journal article" date="2005" name="Genome Res.">
        <title>Living with two extremes: conclusions from the genome sequence of Natronomonas pharaonis.</title>
        <authorList>
            <person name="Falb M."/>
            <person name="Pfeiffer F."/>
            <person name="Palm P."/>
            <person name="Rodewald K."/>
            <person name="Hickmann V."/>
            <person name="Tittor J."/>
            <person name="Oesterhelt D."/>
        </authorList>
    </citation>
    <scope>NUCLEOTIDE SEQUENCE [LARGE SCALE GENOMIC DNA]</scope>
    <source>
        <strain evidence="4">ATCC 35678 / DSM 2160 / CIP 103997 / JCM 8858 / NBRC 14720 / NCIMB 2260 / Gabara</strain>
    </source>
</reference>
<dbReference type="EMBL" id="CR936258">
    <property type="protein sequence ID" value="CAI50810.1"/>
    <property type="molecule type" value="Genomic_DNA"/>
</dbReference>
<dbReference type="InterPro" id="IPR014729">
    <property type="entry name" value="Rossmann-like_a/b/a_fold"/>
</dbReference>
<dbReference type="KEGG" id="nph:NP_6060A"/>
<geneLocation type="plasmid" evidence="3 4">
    <name>PL131</name>
</geneLocation>
<keyword evidence="4" id="KW-1185">Reference proteome</keyword>
<dbReference type="AlphaFoldDB" id="Q3IM52"/>
<organism evidence="3 4">
    <name type="scientific">Natronomonas pharaonis (strain ATCC 35678 / DSM 2160 / CIP 103997 / JCM 8858 / NBRC 14720 / NCIMB 2260 / Gabara)</name>
    <name type="common">Halobacterium pharaonis</name>
    <dbReference type="NCBI Taxonomy" id="348780"/>
    <lineage>
        <taxon>Archaea</taxon>
        <taxon>Methanobacteriati</taxon>
        <taxon>Methanobacteriota</taxon>
        <taxon>Stenosarchaea group</taxon>
        <taxon>Halobacteria</taxon>
        <taxon>Halobacteriales</taxon>
        <taxon>Natronomonadaceae</taxon>
        <taxon>Natronomonas</taxon>
    </lineage>
</organism>
<evidence type="ECO:0000313" key="3">
    <source>
        <dbReference type="EMBL" id="CAI50810.1"/>
    </source>
</evidence>
<dbReference type="PANTHER" id="PTHR46268">
    <property type="entry name" value="STRESS RESPONSE PROTEIN NHAX"/>
    <property type="match status" value="1"/>
</dbReference>
<dbReference type="InterPro" id="IPR006016">
    <property type="entry name" value="UspA"/>
</dbReference>
<keyword evidence="3" id="KW-0614">Plasmid</keyword>
<accession>Q3IM52</accession>
<dbReference type="SUPFAM" id="SSF52402">
    <property type="entry name" value="Adenine nucleotide alpha hydrolases-like"/>
    <property type="match status" value="2"/>
</dbReference>
<dbReference type="OrthoDB" id="105697at2157"/>
<dbReference type="CDD" id="cd00293">
    <property type="entry name" value="USP-like"/>
    <property type="match status" value="2"/>
</dbReference>
<evidence type="ECO:0000313" key="4">
    <source>
        <dbReference type="Proteomes" id="UP000002698"/>
    </source>
</evidence>
<dbReference type="PRINTS" id="PR01438">
    <property type="entry name" value="UNVRSLSTRESS"/>
</dbReference>
<dbReference type="EnsemblBacteria" id="CAI50810">
    <property type="protein sequence ID" value="CAI50810"/>
    <property type="gene ID" value="NP_6060A"/>
</dbReference>
<evidence type="ECO:0000259" key="2">
    <source>
        <dbReference type="Pfam" id="PF00582"/>
    </source>
</evidence>
<dbReference type="PANTHER" id="PTHR46268:SF6">
    <property type="entry name" value="UNIVERSAL STRESS PROTEIN UP12"/>
    <property type="match status" value="1"/>
</dbReference>
<dbReference type="Gene3D" id="3.40.50.620">
    <property type="entry name" value="HUPs"/>
    <property type="match status" value="2"/>
</dbReference>
<dbReference type="HOGENOM" id="CLU_049301_2_1_2"/>